<dbReference type="EMBL" id="CM035426">
    <property type="protein sequence ID" value="KAH7315018.1"/>
    <property type="molecule type" value="Genomic_DNA"/>
</dbReference>
<accession>A0A8T2S8Y2</accession>
<sequence length="146" mass="16281">MYTVKPCDLISGVDSCSPATQSPPPCFLFFFFEQSKKFNIRARKKRYNRGDQLPNTVINKLPDGQPFGGVHSHQMVFPTIGAQSLNYRGEVSASREGVINRLFTNLQNVLDASVTDVEKIFCSTGEYLLVSVLPNMPHDMGSEHLP</sequence>
<proteinExistence type="predicted"/>
<keyword evidence="2" id="KW-1185">Reference proteome</keyword>
<dbReference type="Proteomes" id="UP000825935">
    <property type="component" value="Chromosome 21"/>
</dbReference>
<gene>
    <name evidence="1" type="ORF">KP509_21G030600</name>
</gene>
<name>A0A8T2S8Y2_CERRI</name>
<evidence type="ECO:0000313" key="2">
    <source>
        <dbReference type="Proteomes" id="UP000825935"/>
    </source>
</evidence>
<comment type="caution">
    <text evidence="1">The sequence shown here is derived from an EMBL/GenBank/DDBJ whole genome shotgun (WGS) entry which is preliminary data.</text>
</comment>
<dbReference type="AlphaFoldDB" id="A0A8T2S8Y2"/>
<reference evidence="1" key="1">
    <citation type="submission" date="2021-08" db="EMBL/GenBank/DDBJ databases">
        <title>WGS assembly of Ceratopteris richardii.</title>
        <authorList>
            <person name="Marchant D.B."/>
            <person name="Chen G."/>
            <person name="Jenkins J."/>
            <person name="Shu S."/>
            <person name="Leebens-Mack J."/>
            <person name="Grimwood J."/>
            <person name="Schmutz J."/>
            <person name="Soltis P."/>
            <person name="Soltis D."/>
            <person name="Chen Z.-H."/>
        </authorList>
    </citation>
    <scope>NUCLEOTIDE SEQUENCE</scope>
    <source>
        <strain evidence="1">Whitten #5841</strain>
        <tissue evidence="1">Leaf</tissue>
    </source>
</reference>
<organism evidence="1 2">
    <name type="scientific">Ceratopteris richardii</name>
    <name type="common">Triangle waterfern</name>
    <dbReference type="NCBI Taxonomy" id="49495"/>
    <lineage>
        <taxon>Eukaryota</taxon>
        <taxon>Viridiplantae</taxon>
        <taxon>Streptophyta</taxon>
        <taxon>Embryophyta</taxon>
        <taxon>Tracheophyta</taxon>
        <taxon>Polypodiopsida</taxon>
        <taxon>Polypodiidae</taxon>
        <taxon>Polypodiales</taxon>
        <taxon>Pteridineae</taxon>
        <taxon>Pteridaceae</taxon>
        <taxon>Parkerioideae</taxon>
        <taxon>Ceratopteris</taxon>
    </lineage>
</organism>
<evidence type="ECO:0000313" key="1">
    <source>
        <dbReference type="EMBL" id="KAH7315018.1"/>
    </source>
</evidence>
<protein>
    <submittedName>
        <fullName evidence="1">Uncharacterized protein</fullName>
    </submittedName>
</protein>